<evidence type="ECO:0000256" key="3">
    <source>
        <dbReference type="ARBA" id="ARBA00022989"/>
    </source>
</evidence>
<proteinExistence type="inferred from homology"/>
<dbReference type="AlphaFoldDB" id="A0A1J5TEC3"/>
<evidence type="ECO:0000256" key="4">
    <source>
        <dbReference type="ARBA" id="ARBA00023136"/>
    </source>
</evidence>
<dbReference type="InterPro" id="IPR024528">
    <property type="entry name" value="ThrE_2"/>
</dbReference>
<accession>A0A1J5TEC3</accession>
<evidence type="ECO:0000313" key="8">
    <source>
        <dbReference type="EMBL" id="OIR12116.1"/>
    </source>
</evidence>
<dbReference type="EMBL" id="MLJW01000018">
    <property type="protein sequence ID" value="OIR12116.1"/>
    <property type="molecule type" value="Genomic_DNA"/>
</dbReference>
<evidence type="ECO:0000256" key="5">
    <source>
        <dbReference type="ARBA" id="ARBA00034125"/>
    </source>
</evidence>
<feature type="domain" description="Threonine/Serine exporter ThrE" evidence="7">
    <location>
        <begin position="2"/>
        <end position="64"/>
    </location>
</feature>
<gene>
    <name evidence="8" type="ORF">GALL_63670</name>
</gene>
<reference evidence="8" key="1">
    <citation type="submission" date="2016-10" db="EMBL/GenBank/DDBJ databases">
        <title>Sequence of Gallionella enrichment culture.</title>
        <authorList>
            <person name="Poehlein A."/>
            <person name="Muehling M."/>
            <person name="Daniel R."/>
        </authorList>
    </citation>
    <scope>NUCLEOTIDE SEQUENCE</scope>
</reference>
<evidence type="ECO:0000256" key="6">
    <source>
        <dbReference type="SAM" id="Phobius"/>
    </source>
</evidence>
<sequence length="81" mass="8891">MIFAIPSVIPLIPGVFAYRTMLGLIKLTGNIGADYNQILSETVNNGAKTLFIIMSLSLGVAIPMHVMRKESVKKIRFGKKL</sequence>
<dbReference type="GO" id="GO:0016020">
    <property type="term" value="C:membrane"/>
    <property type="evidence" value="ECO:0007669"/>
    <property type="project" value="UniProtKB-SubCell"/>
</dbReference>
<evidence type="ECO:0000256" key="1">
    <source>
        <dbReference type="ARBA" id="ARBA00004141"/>
    </source>
</evidence>
<protein>
    <recommendedName>
        <fullName evidence="7">Threonine/Serine exporter ThrE domain-containing protein</fullName>
    </recommendedName>
</protein>
<comment type="similarity">
    <text evidence="5">Belongs to the ThrE exporter (TC 2.A.79) family.</text>
</comment>
<feature type="transmembrane region" description="Helical" evidence="6">
    <location>
        <begin position="49"/>
        <end position="67"/>
    </location>
</feature>
<keyword evidence="2 6" id="KW-0812">Transmembrane</keyword>
<organism evidence="8">
    <name type="scientific">mine drainage metagenome</name>
    <dbReference type="NCBI Taxonomy" id="410659"/>
    <lineage>
        <taxon>unclassified sequences</taxon>
        <taxon>metagenomes</taxon>
        <taxon>ecological metagenomes</taxon>
    </lineage>
</organism>
<name>A0A1J5TEC3_9ZZZZ</name>
<dbReference type="Pfam" id="PF12821">
    <property type="entry name" value="ThrE_2"/>
    <property type="match status" value="1"/>
</dbReference>
<keyword evidence="3 6" id="KW-1133">Transmembrane helix</keyword>
<evidence type="ECO:0000256" key="2">
    <source>
        <dbReference type="ARBA" id="ARBA00022692"/>
    </source>
</evidence>
<comment type="caution">
    <text evidence="8">The sequence shown here is derived from an EMBL/GenBank/DDBJ whole genome shotgun (WGS) entry which is preliminary data.</text>
</comment>
<evidence type="ECO:0000259" key="7">
    <source>
        <dbReference type="Pfam" id="PF12821"/>
    </source>
</evidence>
<keyword evidence="4 6" id="KW-0472">Membrane</keyword>
<comment type="subcellular location">
    <subcellularLocation>
        <location evidence="1">Membrane</location>
        <topology evidence="1">Multi-pass membrane protein</topology>
    </subcellularLocation>
</comment>